<accession>A0A1H0NVN6</accession>
<organism evidence="1 2">
    <name type="scientific">Clostridium gasigenes</name>
    <dbReference type="NCBI Taxonomy" id="94869"/>
    <lineage>
        <taxon>Bacteria</taxon>
        <taxon>Bacillati</taxon>
        <taxon>Bacillota</taxon>
        <taxon>Clostridia</taxon>
        <taxon>Eubacteriales</taxon>
        <taxon>Clostridiaceae</taxon>
        <taxon>Clostridium</taxon>
    </lineage>
</organism>
<dbReference type="RefSeq" id="WP_175490765.1">
    <property type="nucleotide sequence ID" value="NZ_FNJM01000001.1"/>
</dbReference>
<protein>
    <submittedName>
        <fullName evidence="1">Uncharacterized protein</fullName>
    </submittedName>
</protein>
<dbReference type="Proteomes" id="UP000198597">
    <property type="component" value="Unassembled WGS sequence"/>
</dbReference>
<dbReference type="EMBL" id="FNJM01000001">
    <property type="protein sequence ID" value="SDO96719.1"/>
    <property type="molecule type" value="Genomic_DNA"/>
</dbReference>
<evidence type="ECO:0000313" key="1">
    <source>
        <dbReference type="EMBL" id="SDO96719.1"/>
    </source>
</evidence>
<keyword evidence="2" id="KW-1185">Reference proteome</keyword>
<evidence type="ECO:0000313" key="2">
    <source>
        <dbReference type="Proteomes" id="UP000198597"/>
    </source>
</evidence>
<sequence length="47" mass="5134">MKLNSKMSQESNNIVAMSFCNGCMFICTDCVFSCSGNCTDACYGSMR</sequence>
<gene>
    <name evidence="1" type="ORF">SAMN04488529_101975</name>
</gene>
<name>A0A1H0NVN6_9CLOT</name>
<proteinExistence type="predicted"/>
<dbReference type="AlphaFoldDB" id="A0A1H0NVN6"/>
<dbReference type="STRING" id="94869.SAMN04488529_101975"/>
<reference evidence="1 2" key="1">
    <citation type="submission" date="2016-10" db="EMBL/GenBank/DDBJ databases">
        <authorList>
            <person name="de Groot N.N."/>
        </authorList>
    </citation>
    <scope>NUCLEOTIDE SEQUENCE [LARGE SCALE GENOMIC DNA]</scope>
    <source>
        <strain evidence="1 2">DSM 12272</strain>
    </source>
</reference>